<evidence type="ECO:0000313" key="1">
    <source>
        <dbReference type="EMBL" id="CAF1553528.1"/>
    </source>
</evidence>
<evidence type="ECO:0000313" key="2">
    <source>
        <dbReference type="Proteomes" id="UP000663852"/>
    </source>
</evidence>
<organism evidence="1 2">
    <name type="scientific">Adineta ricciae</name>
    <name type="common">Rotifer</name>
    <dbReference type="NCBI Taxonomy" id="249248"/>
    <lineage>
        <taxon>Eukaryota</taxon>
        <taxon>Metazoa</taxon>
        <taxon>Spiralia</taxon>
        <taxon>Gnathifera</taxon>
        <taxon>Rotifera</taxon>
        <taxon>Eurotatoria</taxon>
        <taxon>Bdelloidea</taxon>
        <taxon>Adinetida</taxon>
        <taxon>Adinetidae</taxon>
        <taxon>Adineta</taxon>
    </lineage>
</organism>
<accession>A0A815X2T6</accession>
<sequence length="130" mass="14459">LGPFITQANQAGTESLTLDERLFYVDLLKAQAIEIDSQTQMLYLMSRTYVDMSTNYVMTRLAGLSKMLAARDDNERNQFLAQLKQETQRTQAAVTGLVTELENFLAKLGGPNADDQAAIEAGQKLLENKL</sequence>
<dbReference type="EMBL" id="CAJNOJ010001619">
    <property type="protein sequence ID" value="CAF1553528.1"/>
    <property type="molecule type" value="Genomic_DNA"/>
</dbReference>
<evidence type="ECO:0008006" key="3">
    <source>
        <dbReference type="Google" id="ProtNLM"/>
    </source>
</evidence>
<protein>
    <recommendedName>
        <fullName evidence="3">Methyl-accepting chemotaxis protein</fullName>
    </recommendedName>
</protein>
<dbReference type="AlphaFoldDB" id="A0A815X2T6"/>
<dbReference type="OrthoDB" id="5406275at2759"/>
<name>A0A815X2T6_ADIRI</name>
<dbReference type="Proteomes" id="UP000663852">
    <property type="component" value="Unassembled WGS sequence"/>
</dbReference>
<gene>
    <name evidence="1" type="ORF">EDS130_LOCUS46168</name>
</gene>
<feature type="non-terminal residue" evidence="1">
    <location>
        <position position="1"/>
    </location>
</feature>
<proteinExistence type="predicted"/>
<reference evidence="1" key="1">
    <citation type="submission" date="2021-02" db="EMBL/GenBank/DDBJ databases">
        <authorList>
            <person name="Nowell W R."/>
        </authorList>
    </citation>
    <scope>NUCLEOTIDE SEQUENCE</scope>
</reference>
<comment type="caution">
    <text evidence="1">The sequence shown here is derived from an EMBL/GenBank/DDBJ whole genome shotgun (WGS) entry which is preliminary data.</text>
</comment>